<dbReference type="AlphaFoldDB" id="A0A0C2TQ22"/>
<dbReference type="InParanoid" id="A0A0C2TQ22"/>
<accession>A0A0C2TQ22</accession>
<dbReference type="HOGENOM" id="CLU_2637579_0_0_1"/>
<protein>
    <submittedName>
        <fullName evidence="1">Uncharacterized protein</fullName>
    </submittedName>
</protein>
<evidence type="ECO:0000313" key="2">
    <source>
        <dbReference type="Proteomes" id="UP000054549"/>
    </source>
</evidence>
<dbReference type="EMBL" id="KN818226">
    <property type="protein sequence ID" value="KIL69339.1"/>
    <property type="molecule type" value="Genomic_DNA"/>
</dbReference>
<organism evidence="1 2">
    <name type="scientific">Amanita muscaria (strain Koide BX008)</name>
    <dbReference type="NCBI Taxonomy" id="946122"/>
    <lineage>
        <taxon>Eukaryota</taxon>
        <taxon>Fungi</taxon>
        <taxon>Dikarya</taxon>
        <taxon>Basidiomycota</taxon>
        <taxon>Agaricomycotina</taxon>
        <taxon>Agaricomycetes</taxon>
        <taxon>Agaricomycetidae</taxon>
        <taxon>Agaricales</taxon>
        <taxon>Pluteineae</taxon>
        <taxon>Amanitaceae</taxon>
        <taxon>Amanita</taxon>
    </lineage>
</organism>
<proteinExistence type="predicted"/>
<name>A0A0C2TQ22_AMAMK</name>
<dbReference type="Proteomes" id="UP000054549">
    <property type="component" value="Unassembled WGS sequence"/>
</dbReference>
<keyword evidence="2" id="KW-1185">Reference proteome</keyword>
<evidence type="ECO:0000313" key="1">
    <source>
        <dbReference type="EMBL" id="KIL69339.1"/>
    </source>
</evidence>
<gene>
    <name evidence="1" type="ORF">M378DRAFT_157602</name>
</gene>
<sequence>MMHMMLPGDCLNEDVFDSVMLPIRLDVVERQSSEESAFLFLIEHDERSRSKLPIISLLFATGSCHLVVRDVLYVLLG</sequence>
<reference evidence="1 2" key="1">
    <citation type="submission" date="2014-04" db="EMBL/GenBank/DDBJ databases">
        <title>Evolutionary Origins and Diversification of the Mycorrhizal Mutualists.</title>
        <authorList>
            <consortium name="DOE Joint Genome Institute"/>
            <consortium name="Mycorrhizal Genomics Consortium"/>
            <person name="Kohler A."/>
            <person name="Kuo A."/>
            <person name="Nagy L.G."/>
            <person name="Floudas D."/>
            <person name="Copeland A."/>
            <person name="Barry K.W."/>
            <person name="Cichocki N."/>
            <person name="Veneault-Fourrey C."/>
            <person name="LaButti K."/>
            <person name="Lindquist E.A."/>
            <person name="Lipzen A."/>
            <person name="Lundell T."/>
            <person name="Morin E."/>
            <person name="Murat C."/>
            <person name="Riley R."/>
            <person name="Ohm R."/>
            <person name="Sun H."/>
            <person name="Tunlid A."/>
            <person name="Henrissat B."/>
            <person name="Grigoriev I.V."/>
            <person name="Hibbett D.S."/>
            <person name="Martin F."/>
        </authorList>
    </citation>
    <scope>NUCLEOTIDE SEQUENCE [LARGE SCALE GENOMIC DNA]</scope>
    <source>
        <strain evidence="1 2">Koide BX008</strain>
    </source>
</reference>